<reference evidence="1 2" key="1">
    <citation type="submission" date="2021-05" db="EMBL/GenBank/DDBJ databases">
        <title>Kineosporia and Streptomyces sp. nov. two new marine actinobacteria isolated from Coral.</title>
        <authorList>
            <person name="Buangrab K."/>
            <person name="Sutthacheep M."/>
            <person name="Yeemin T."/>
            <person name="Harunari E."/>
            <person name="Igarashi Y."/>
            <person name="Kanchanasin P."/>
            <person name="Tanasupawat S."/>
            <person name="Phongsopitanun W."/>
        </authorList>
    </citation>
    <scope>NUCLEOTIDE SEQUENCE [LARGE SCALE GENOMIC DNA]</scope>
    <source>
        <strain evidence="1 2">J2-2</strain>
    </source>
</reference>
<protein>
    <submittedName>
        <fullName evidence="1">Uncharacterized protein</fullName>
    </submittedName>
</protein>
<sequence>MRMLLRERIVSHILDHPQRDLTDPAGDLAFVPATLGWLDQVADTLHQLRQPLSGLVRSQITLVSSSAAATSAVSRSAARKAQTDRAVRAVTEVQAHLVALAQKLDEELQDWTQRLAQLLTVVVANGVCPLPEDPSEENCRRLWRDLARVEEVQTVHAYLSTVVPRVDLLQILHDLLKNLLGWGTWGRSQPGSAGTIAASPAASR</sequence>
<accession>A0ABS5TTK8</accession>
<gene>
    <name evidence="1" type="ORF">KIH74_34630</name>
</gene>
<keyword evidence="2" id="KW-1185">Reference proteome</keyword>
<evidence type="ECO:0000313" key="2">
    <source>
        <dbReference type="Proteomes" id="UP001197247"/>
    </source>
</evidence>
<proteinExistence type="predicted"/>
<organism evidence="1 2">
    <name type="scientific">Kineosporia corallincola</name>
    <dbReference type="NCBI Taxonomy" id="2835133"/>
    <lineage>
        <taxon>Bacteria</taxon>
        <taxon>Bacillati</taxon>
        <taxon>Actinomycetota</taxon>
        <taxon>Actinomycetes</taxon>
        <taxon>Kineosporiales</taxon>
        <taxon>Kineosporiaceae</taxon>
        <taxon>Kineosporia</taxon>
    </lineage>
</organism>
<name>A0ABS5TTK8_9ACTN</name>
<comment type="caution">
    <text evidence="1">The sequence shown here is derived from an EMBL/GenBank/DDBJ whole genome shotgun (WGS) entry which is preliminary data.</text>
</comment>
<dbReference type="EMBL" id="JAHBAY010000024">
    <property type="protein sequence ID" value="MBT0774133.1"/>
    <property type="molecule type" value="Genomic_DNA"/>
</dbReference>
<dbReference type="RefSeq" id="WP_214160673.1">
    <property type="nucleotide sequence ID" value="NZ_JAHBAY010000024.1"/>
</dbReference>
<dbReference type="Proteomes" id="UP001197247">
    <property type="component" value="Unassembled WGS sequence"/>
</dbReference>
<evidence type="ECO:0000313" key="1">
    <source>
        <dbReference type="EMBL" id="MBT0774133.1"/>
    </source>
</evidence>